<reference evidence="1 2" key="1">
    <citation type="submission" date="2018-01" db="EMBL/GenBank/DDBJ databases">
        <title>Complete genome sequence of Streptomyces lunaelactis MM109T, a Ferroverdin A producer isolated from cave moonmilk deposits.</title>
        <authorList>
            <person name="Naome A."/>
            <person name="Martinet L."/>
            <person name="Maciejewska M."/>
            <person name="Anderssen S."/>
            <person name="Adam D."/>
            <person name="Tenconi E."/>
            <person name="Deflandre B."/>
            <person name="Arguelles-Arias A."/>
            <person name="Calusinska M."/>
            <person name="Copieters W."/>
            <person name="Karim L."/>
            <person name="Hanikenne M."/>
            <person name="Baurain D."/>
            <person name="van Wezel G."/>
            <person name="Smargiasso N."/>
            <person name="de Pauw E."/>
            <person name="Delfosse P."/>
            <person name="Rigali S."/>
        </authorList>
    </citation>
    <scope>NUCLEOTIDE SEQUENCE [LARGE SCALE GENOMIC DNA]</scope>
    <source>
        <strain evidence="1 2">MM109</strain>
    </source>
</reference>
<evidence type="ECO:0000313" key="1">
    <source>
        <dbReference type="EMBL" id="AVZ73579.1"/>
    </source>
</evidence>
<accession>A0A2R4T358</accession>
<dbReference type="RefSeq" id="WP_108149256.1">
    <property type="nucleotide sequence ID" value="NZ_CP026304.1"/>
</dbReference>
<dbReference type="AlphaFoldDB" id="A0A2R4T358"/>
<dbReference type="Proteomes" id="UP000244201">
    <property type="component" value="Chromosome"/>
</dbReference>
<proteinExistence type="predicted"/>
<dbReference type="GeneID" id="55656919"/>
<sequence>MHDPAAQHEDMTFDFGVTELGTSFHGDWILYADTALDHALAYLGGRNPGLEPGRVLLLIEDVLRLRDSDLTGEELSVLWRATGTPMDGQPEIGGKERASVDRLLSLIVPIARARGASEDACTTYPVCVPDGASPATVEHRRRTAEVVAMVGLLDQGGDQDTRSAATRHALMRCAEVVCAELAFRFLLCAVNSFGTPLTPAAYERLEHLAAAFGYGPHVVDAVKYLVS</sequence>
<dbReference type="KEGG" id="slk:SLUN_16755"/>
<name>A0A2R4T358_9ACTN</name>
<organism evidence="1 2">
    <name type="scientific">Streptomyces lunaelactis</name>
    <dbReference type="NCBI Taxonomy" id="1535768"/>
    <lineage>
        <taxon>Bacteria</taxon>
        <taxon>Bacillati</taxon>
        <taxon>Actinomycetota</taxon>
        <taxon>Actinomycetes</taxon>
        <taxon>Kitasatosporales</taxon>
        <taxon>Streptomycetaceae</taxon>
        <taxon>Streptomyces</taxon>
    </lineage>
</organism>
<dbReference type="OrthoDB" id="4178512at2"/>
<gene>
    <name evidence="1" type="ORF">SLUN_16755</name>
</gene>
<dbReference type="EMBL" id="CP026304">
    <property type="protein sequence ID" value="AVZ73579.1"/>
    <property type="molecule type" value="Genomic_DNA"/>
</dbReference>
<evidence type="ECO:0000313" key="2">
    <source>
        <dbReference type="Proteomes" id="UP000244201"/>
    </source>
</evidence>
<protein>
    <submittedName>
        <fullName evidence="1">Uncharacterized protein</fullName>
    </submittedName>
</protein>
<keyword evidence="2" id="KW-1185">Reference proteome</keyword>